<dbReference type="Proteomes" id="UP000179807">
    <property type="component" value="Unassembled WGS sequence"/>
</dbReference>
<keyword evidence="1 3" id="KW-0547">Nucleotide-binding</keyword>
<keyword evidence="6" id="KW-1185">Reference proteome</keyword>
<feature type="binding site" evidence="3">
    <location>
        <position position="262"/>
    </location>
    <ligand>
        <name>ATP</name>
        <dbReference type="ChEBI" id="CHEBI:30616"/>
    </ligand>
</feature>
<dbReference type="PANTHER" id="PTHR44329">
    <property type="entry name" value="SERINE/THREONINE-PROTEIN KINASE TNNI3K-RELATED"/>
    <property type="match status" value="1"/>
</dbReference>
<dbReference type="EMBL" id="MLAK01001215">
    <property type="protein sequence ID" value="OHS95861.1"/>
    <property type="molecule type" value="Genomic_DNA"/>
</dbReference>
<dbReference type="PANTHER" id="PTHR44329:SF214">
    <property type="entry name" value="PROTEIN KINASE DOMAIN-CONTAINING PROTEIN"/>
    <property type="match status" value="1"/>
</dbReference>
<dbReference type="RefSeq" id="XP_068348998.1">
    <property type="nucleotide sequence ID" value="XM_068495343.1"/>
</dbReference>
<keyword evidence="5" id="KW-0418">Kinase</keyword>
<dbReference type="SMART" id="SM00220">
    <property type="entry name" value="S_TKc"/>
    <property type="match status" value="1"/>
</dbReference>
<dbReference type="PROSITE" id="PS00108">
    <property type="entry name" value="PROTEIN_KINASE_ST"/>
    <property type="match status" value="1"/>
</dbReference>
<dbReference type="OrthoDB" id="10258615at2759"/>
<dbReference type="PROSITE" id="PS00107">
    <property type="entry name" value="PROTEIN_KINASE_ATP"/>
    <property type="match status" value="1"/>
</dbReference>
<evidence type="ECO:0000256" key="3">
    <source>
        <dbReference type="PROSITE-ProRule" id="PRU10141"/>
    </source>
</evidence>
<proteinExistence type="predicted"/>
<dbReference type="GeneID" id="94830047"/>
<name>A0A1J4JEJ6_9EUKA</name>
<keyword evidence="5" id="KW-0808">Transferase</keyword>
<accession>A0A1J4JEJ6</accession>
<dbReference type="Gene3D" id="3.30.200.20">
    <property type="entry name" value="Phosphorylase Kinase, domain 1"/>
    <property type="match status" value="1"/>
</dbReference>
<sequence>MIKTKFGNLDHIMTESTHQFIISSLIIKGNECISHIKQSFIFRSSLAYIGHHIHIFLTGLTPITQTQITDSQIQALRQLQELFNHFDSVVSHLSEKKWIQPALNWPASYVHIYIDGFRDNLTKVAPAFGLMSNDLFNYDKEQDMINKHADLKALKASLENLLDKIDISDAVGVQQQVQTKLSEINKIIPPTKVDHRSSKRRPSAERLPVITMKNRVEHLLSQFKNINIEVENILLREQIGAGGFGTVYKATRLSTSEVLAVKELRSDRLTMASWASLYAEVETMASVRHPYVLELVGAHITEPYRIITRFCPGKSLFERIHRSNSKFPSLSPTRLTLIAYQVAVGMAHLHSLRIVHRDLKTLNILLDEEDNGCVADFGLSGMMKDNQELCGGVGTPHYTAPEVLSHSRYGPKVDSFSFAVVLWEMLVRKVPYGEMTHMAIYEHVVTRNWRLPIPHDTPDGLKKLITHCWSKNPNDRPEFKEIVQLFEKGDIYFPGSEEINFQDLKIVHQCPLLDLEFAFSCLKDPHNPHFSSICYYICSKIDTNLRNELKKQNLFETLVKAEVNIDAILLLASAILEQDELSDFLGNGGLEMFKKCIDTENGQEVSAALKFGLKISLDDLNKLRGFLPQIVKYLDVTSSSMISHALQFITRFPNDELSKFTENISYALINTAEEVDDQQTFDAIVSLLPLCKETIIPTAMQRFYKLLNGKFIVPQTFVETLIQASTKSSHPNLILSILKATAKSDITEIFLQFLQKCEKEEKETFNSLYKIDSFFETMQNLIEIGSVRSPLFLIFCIAPIEDAALRIANHPVLSSLLQMKGFQNQCLHVLTVLCMHEKFCLKTTAIDGIIHLLVASLSKNNLVSSAVRLIGAFSSHACGCNILSDNGVLELFTQLFLTSSGNDTATSHTILRNIARQNCEIPQGSLIVSCLMQDMIYDINRRCEILDTLIALVEVMPGSVQEHDLQRVVMPQIKVSDKPLLIHLALSVFAVCEPTVLRNIYPQLLASIYELLDNPNNMYPEIIMPCLKIITQISTQVDISEFIKKIELFTFIDEIVKLLQEDSENDCKIIIGFKNDLISQNQY</sequence>
<dbReference type="InterPro" id="IPR016024">
    <property type="entry name" value="ARM-type_fold"/>
</dbReference>
<dbReference type="Gene3D" id="1.25.10.10">
    <property type="entry name" value="Leucine-rich Repeat Variant"/>
    <property type="match status" value="1"/>
</dbReference>
<feature type="domain" description="Protein kinase" evidence="4">
    <location>
        <begin position="233"/>
        <end position="493"/>
    </location>
</feature>
<protein>
    <submittedName>
        <fullName evidence="5">TKL family protein kinase</fullName>
    </submittedName>
</protein>
<dbReference type="AlphaFoldDB" id="A0A1J4JEJ6"/>
<gene>
    <name evidence="5" type="ORF">TRFO_10262</name>
</gene>
<dbReference type="PROSITE" id="PS50011">
    <property type="entry name" value="PROTEIN_KINASE_DOM"/>
    <property type="match status" value="1"/>
</dbReference>
<dbReference type="InterPro" id="IPR011989">
    <property type="entry name" value="ARM-like"/>
</dbReference>
<dbReference type="InterPro" id="IPR011009">
    <property type="entry name" value="Kinase-like_dom_sf"/>
</dbReference>
<evidence type="ECO:0000259" key="4">
    <source>
        <dbReference type="PROSITE" id="PS50011"/>
    </source>
</evidence>
<dbReference type="Pfam" id="PF00069">
    <property type="entry name" value="Pkinase"/>
    <property type="match status" value="1"/>
</dbReference>
<dbReference type="InterPro" id="IPR051681">
    <property type="entry name" value="Ser/Thr_Kinases-Pseudokinases"/>
</dbReference>
<dbReference type="InterPro" id="IPR008271">
    <property type="entry name" value="Ser/Thr_kinase_AS"/>
</dbReference>
<dbReference type="CDD" id="cd13999">
    <property type="entry name" value="STKc_MAP3K-like"/>
    <property type="match status" value="1"/>
</dbReference>
<keyword evidence="2 3" id="KW-0067">ATP-binding</keyword>
<reference evidence="5" key="1">
    <citation type="submission" date="2016-10" db="EMBL/GenBank/DDBJ databases">
        <authorList>
            <person name="Benchimol M."/>
            <person name="Almeida L.G."/>
            <person name="Vasconcelos A.T."/>
            <person name="Perreira-Neves A."/>
            <person name="Rosa I.A."/>
            <person name="Tasca T."/>
            <person name="Bogo M.R."/>
            <person name="de Souza W."/>
        </authorList>
    </citation>
    <scope>NUCLEOTIDE SEQUENCE [LARGE SCALE GENOMIC DNA]</scope>
    <source>
        <strain evidence="5">K</strain>
    </source>
</reference>
<dbReference type="InterPro" id="IPR017441">
    <property type="entry name" value="Protein_kinase_ATP_BS"/>
</dbReference>
<dbReference type="GO" id="GO:0005524">
    <property type="term" value="F:ATP binding"/>
    <property type="evidence" value="ECO:0007669"/>
    <property type="project" value="UniProtKB-UniRule"/>
</dbReference>
<dbReference type="GO" id="GO:0004674">
    <property type="term" value="F:protein serine/threonine kinase activity"/>
    <property type="evidence" value="ECO:0007669"/>
    <property type="project" value="TreeGrafter"/>
</dbReference>
<dbReference type="SUPFAM" id="SSF48371">
    <property type="entry name" value="ARM repeat"/>
    <property type="match status" value="1"/>
</dbReference>
<comment type="caution">
    <text evidence="5">The sequence shown here is derived from an EMBL/GenBank/DDBJ whole genome shotgun (WGS) entry which is preliminary data.</text>
</comment>
<dbReference type="VEuPathDB" id="TrichDB:TRFO_10262"/>
<organism evidence="5 6">
    <name type="scientific">Tritrichomonas foetus</name>
    <dbReference type="NCBI Taxonomy" id="1144522"/>
    <lineage>
        <taxon>Eukaryota</taxon>
        <taxon>Metamonada</taxon>
        <taxon>Parabasalia</taxon>
        <taxon>Tritrichomonadida</taxon>
        <taxon>Tritrichomonadidae</taxon>
        <taxon>Tritrichomonas</taxon>
    </lineage>
</organism>
<dbReference type="Gene3D" id="1.10.510.10">
    <property type="entry name" value="Transferase(Phosphotransferase) domain 1"/>
    <property type="match status" value="1"/>
</dbReference>
<evidence type="ECO:0000256" key="1">
    <source>
        <dbReference type="ARBA" id="ARBA00022741"/>
    </source>
</evidence>
<dbReference type="SUPFAM" id="SSF56112">
    <property type="entry name" value="Protein kinase-like (PK-like)"/>
    <property type="match status" value="1"/>
</dbReference>
<evidence type="ECO:0000256" key="2">
    <source>
        <dbReference type="ARBA" id="ARBA00022840"/>
    </source>
</evidence>
<evidence type="ECO:0000313" key="5">
    <source>
        <dbReference type="EMBL" id="OHS95861.1"/>
    </source>
</evidence>
<dbReference type="InterPro" id="IPR000719">
    <property type="entry name" value="Prot_kinase_dom"/>
</dbReference>
<evidence type="ECO:0000313" key="6">
    <source>
        <dbReference type="Proteomes" id="UP000179807"/>
    </source>
</evidence>